<organism evidence="1 2">
    <name type="scientific">Olivibacter domesticus</name>
    <name type="common">Pseudosphingobacterium domesticum</name>
    <dbReference type="NCBI Taxonomy" id="407022"/>
    <lineage>
        <taxon>Bacteria</taxon>
        <taxon>Pseudomonadati</taxon>
        <taxon>Bacteroidota</taxon>
        <taxon>Sphingobacteriia</taxon>
        <taxon>Sphingobacteriales</taxon>
        <taxon>Sphingobacteriaceae</taxon>
        <taxon>Olivibacter</taxon>
    </lineage>
</organism>
<dbReference type="AlphaFoldDB" id="A0A1H7M9Q0"/>
<gene>
    <name evidence="1" type="ORF">SAMN05661044_01916</name>
</gene>
<accession>A0A1H7M9Q0</accession>
<proteinExistence type="predicted"/>
<name>A0A1H7M9Q0_OLID1</name>
<protein>
    <submittedName>
        <fullName evidence="1">Uncharacterized protein</fullName>
    </submittedName>
</protein>
<evidence type="ECO:0000313" key="2">
    <source>
        <dbReference type="Proteomes" id="UP000199421"/>
    </source>
</evidence>
<sequence>MAKDSKFAQARENTSEFGHASHMAKCIRNAVRVALGELHYLFHDTTLVNRLTKRVKCNGRNKSL</sequence>
<dbReference type="Proteomes" id="UP000199421">
    <property type="component" value="Unassembled WGS sequence"/>
</dbReference>
<reference evidence="2" key="1">
    <citation type="submission" date="2016-10" db="EMBL/GenBank/DDBJ databases">
        <authorList>
            <person name="Varghese N."/>
            <person name="Submissions S."/>
        </authorList>
    </citation>
    <scope>NUCLEOTIDE SEQUENCE [LARGE SCALE GENOMIC DNA]</scope>
    <source>
        <strain evidence="2">DSM 18733</strain>
    </source>
</reference>
<evidence type="ECO:0000313" key="1">
    <source>
        <dbReference type="EMBL" id="SEL07841.1"/>
    </source>
</evidence>
<dbReference type="STRING" id="407022.SAMN05661044_01916"/>
<keyword evidence="2" id="KW-1185">Reference proteome</keyword>
<dbReference type="EMBL" id="FOAF01000001">
    <property type="protein sequence ID" value="SEL07841.1"/>
    <property type="molecule type" value="Genomic_DNA"/>
</dbReference>